<evidence type="ECO:0000256" key="4">
    <source>
        <dbReference type="ARBA" id="ARBA00013025"/>
    </source>
</evidence>
<reference evidence="16" key="1">
    <citation type="submission" date="2023-03" db="EMBL/GenBank/DDBJ databases">
        <title>Chromosome-scale reference genome and RAD-based genetic map of yellow starthistle (Centaurea solstitialis) reveal putative structural variation and QTLs associated with invader traits.</title>
        <authorList>
            <person name="Reatini B."/>
            <person name="Cang F.A."/>
            <person name="Jiang Q."/>
            <person name="Mckibben M.T.W."/>
            <person name="Barker M.S."/>
            <person name="Rieseberg L.H."/>
            <person name="Dlugosch K.M."/>
        </authorList>
    </citation>
    <scope>NUCLEOTIDE SEQUENCE</scope>
    <source>
        <strain evidence="16">CAN-66</strain>
        <tissue evidence="16">Leaf</tissue>
    </source>
</reference>
<dbReference type="GO" id="GO:0005829">
    <property type="term" value="C:cytosol"/>
    <property type="evidence" value="ECO:0007669"/>
    <property type="project" value="TreeGrafter"/>
</dbReference>
<keyword evidence="6" id="KW-0554">One-carbon metabolism</keyword>
<dbReference type="FunFam" id="3.90.190.20:FF:000011">
    <property type="entry name" value="Folylpolyglutamate synthase"/>
    <property type="match status" value="1"/>
</dbReference>
<dbReference type="InterPro" id="IPR036615">
    <property type="entry name" value="Mur_ligase_C_dom_sf"/>
</dbReference>
<evidence type="ECO:0000256" key="14">
    <source>
        <dbReference type="ARBA" id="ARBA00047493"/>
    </source>
</evidence>
<keyword evidence="17" id="KW-1185">Reference proteome</keyword>
<evidence type="ECO:0000256" key="9">
    <source>
        <dbReference type="ARBA" id="ARBA00022741"/>
    </source>
</evidence>
<comment type="caution">
    <text evidence="16">The sequence shown here is derived from an EMBL/GenBank/DDBJ whole genome shotgun (WGS) entry which is preliminary data.</text>
</comment>
<dbReference type="NCBIfam" id="TIGR01499">
    <property type="entry name" value="folC"/>
    <property type="match status" value="1"/>
</dbReference>
<dbReference type="InterPro" id="IPR036565">
    <property type="entry name" value="Mur-like_cat_sf"/>
</dbReference>
<dbReference type="InterPro" id="IPR001645">
    <property type="entry name" value="Folylpolyglutamate_synth"/>
</dbReference>
<dbReference type="GO" id="GO:0004326">
    <property type="term" value="F:tetrahydrofolylpolyglutamate synthase activity"/>
    <property type="evidence" value="ECO:0007669"/>
    <property type="project" value="UniProtKB-EC"/>
</dbReference>
<comment type="catalytic activity">
    <reaction evidence="14">
        <text>(6S)-5,6,7,8-tetrahydrofolyl-(gamma-L-Glu)(n) + L-glutamate + ATP = (6S)-5,6,7,8-tetrahydrofolyl-(gamma-L-Glu)(n+1) + ADP + phosphate + H(+)</text>
        <dbReference type="Rhea" id="RHEA:10580"/>
        <dbReference type="Rhea" id="RHEA-COMP:14738"/>
        <dbReference type="Rhea" id="RHEA-COMP:14740"/>
        <dbReference type="ChEBI" id="CHEBI:15378"/>
        <dbReference type="ChEBI" id="CHEBI:29985"/>
        <dbReference type="ChEBI" id="CHEBI:30616"/>
        <dbReference type="ChEBI" id="CHEBI:43474"/>
        <dbReference type="ChEBI" id="CHEBI:141005"/>
        <dbReference type="ChEBI" id="CHEBI:456216"/>
        <dbReference type="EC" id="6.3.2.17"/>
    </reaction>
</comment>
<feature type="compositionally biased region" description="Polar residues" evidence="15">
    <location>
        <begin position="353"/>
        <end position="369"/>
    </location>
</feature>
<evidence type="ECO:0000256" key="12">
    <source>
        <dbReference type="ARBA" id="ARBA00030592"/>
    </source>
</evidence>
<keyword evidence="9" id="KW-0547">Nucleotide-binding</keyword>
<sequence length="535" mass="58420">MFIGVIDEDGERGSDQPSSIPAYDEAMDALSSLISQKSRADPTNSGLKFGLMFEYVKILDLEEPISRLKVIHVAGTKGKVVDLHARLPRLYYAIVAFEPGSLHLLTLSILEKDFGWMGEFSKEKCNDDIPMPNLFRFLALLAFKIFAAEQVDVAIMEVGLGGKFDATNVVKTPIVCGIASLGYDHMEILGNTLGEIAGEKAGIFKKGIPAFTVPQPEEAMQVLKAKASQLDVPLEVANPLDSKLLNGLHLGLVGDHQYLNAGLAIKLCTTWLQRTGHLEADSMDQTSSLPQQFINGLTTATLQGRAQIIPDPSFDIESPGDLVFYLDGAHSPESMEVCANWFSLAVKEDDRQLSCSSNQEHGNSRTSSEVVPLNPGKTSGKDSAQILLFNCMSVRDPQVLLPRLVKTCGGHGINFNKALFVPNMSLYTKVGSSTSLPSSDPVVDLSWQLTLQRVWENIICSERGYNNNGEPVSVESKEHAETIVKSCENSVVFSSLPLAIKWLRDAAKHNRSVRLQVLVTGSLHMVGDVIKLLKK</sequence>
<dbReference type="AlphaFoldDB" id="A0AA38SNJ7"/>
<proteinExistence type="inferred from homology"/>
<accession>A0AA38SNJ7</accession>
<dbReference type="EC" id="6.3.2.17" evidence="4"/>
<evidence type="ECO:0000256" key="1">
    <source>
        <dbReference type="ARBA" id="ARBA00001944"/>
    </source>
</evidence>
<dbReference type="EMBL" id="JARYMX010000006">
    <property type="protein sequence ID" value="KAJ9545653.1"/>
    <property type="molecule type" value="Genomic_DNA"/>
</dbReference>
<protein>
    <recommendedName>
        <fullName evidence="5">Folylpolyglutamate synthase</fullName>
        <ecNumber evidence="4">6.3.2.17</ecNumber>
    </recommendedName>
    <alternativeName>
        <fullName evidence="13">Folylpoly-gamma-glutamate synthetase</fullName>
    </alternativeName>
    <alternativeName>
        <fullName evidence="12">Tetrahydrofolylpolyglutamate synthase</fullName>
    </alternativeName>
</protein>
<dbReference type="PANTHER" id="PTHR11136:SF16">
    <property type="entry name" value="FOLYLPOLYGLUTAMATE SYNTHASE"/>
    <property type="match status" value="1"/>
</dbReference>
<dbReference type="GO" id="GO:0005739">
    <property type="term" value="C:mitochondrion"/>
    <property type="evidence" value="ECO:0007669"/>
    <property type="project" value="TreeGrafter"/>
</dbReference>
<keyword evidence="7" id="KW-0436">Ligase</keyword>
<dbReference type="SUPFAM" id="SSF53244">
    <property type="entry name" value="MurD-like peptide ligases, peptide-binding domain"/>
    <property type="match status" value="1"/>
</dbReference>
<evidence type="ECO:0000313" key="17">
    <source>
        <dbReference type="Proteomes" id="UP001172457"/>
    </source>
</evidence>
<dbReference type="Gene3D" id="3.90.190.20">
    <property type="entry name" value="Mur ligase, C-terminal domain"/>
    <property type="match status" value="1"/>
</dbReference>
<evidence type="ECO:0000256" key="15">
    <source>
        <dbReference type="SAM" id="MobiDB-lite"/>
    </source>
</evidence>
<evidence type="ECO:0000256" key="5">
    <source>
        <dbReference type="ARBA" id="ARBA00018660"/>
    </source>
</evidence>
<dbReference type="InterPro" id="IPR018109">
    <property type="entry name" value="Folylpolyglutamate_synth_CS"/>
</dbReference>
<evidence type="ECO:0000256" key="11">
    <source>
        <dbReference type="ARBA" id="ARBA00022842"/>
    </source>
</evidence>
<evidence type="ECO:0000256" key="13">
    <source>
        <dbReference type="ARBA" id="ARBA00030876"/>
    </source>
</evidence>
<comment type="cofactor">
    <cofactor evidence="1">
        <name>a monovalent cation</name>
        <dbReference type="ChEBI" id="CHEBI:60242"/>
    </cofactor>
</comment>
<dbReference type="GO" id="GO:0006730">
    <property type="term" value="P:one-carbon metabolic process"/>
    <property type="evidence" value="ECO:0007669"/>
    <property type="project" value="UniProtKB-KW"/>
</dbReference>
<evidence type="ECO:0000256" key="7">
    <source>
        <dbReference type="ARBA" id="ARBA00022598"/>
    </source>
</evidence>
<dbReference type="PANTHER" id="PTHR11136">
    <property type="entry name" value="FOLYLPOLYGLUTAMATE SYNTHASE-RELATED"/>
    <property type="match status" value="1"/>
</dbReference>
<evidence type="ECO:0000313" key="16">
    <source>
        <dbReference type="EMBL" id="KAJ9545653.1"/>
    </source>
</evidence>
<dbReference type="GO" id="GO:0046872">
    <property type="term" value="F:metal ion binding"/>
    <property type="evidence" value="ECO:0007669"/>
    <property type="project" value="UniProtKB-KW"/>
</dbReference>
<evidence type="ECO:0000256" key="2">
    <source>
        <dbReference type="ARBA" id="ARBA00005150"/>
    </source>
</evidence>
<name>A0AA38SNJ7_9ASTR</name>
<comment type="similarity">
    <text evidence="3">Belongs to the folylpolyglutamate synthase family.</text>
</comment>
<dbReference type="GO" id="GO:0005524">
    <property type="term" value="F:ATP binding"/>
    <property type="evidence" value="ECO:0007669"/>
    <property type="project" value="UniProtKB-KW"/>
</dbReference>
<keyword evidence="8" id="KW-0479">Metal-binding</keyword>
<dbReference type="Gene3D" id="3.40.1190.10">
    <property type="entry name" value="Mur-like, catalytic domain"/>
    <property type="match status" value="1"/>
</dbReference>
<gene>
    <name evidence="16" type="ORF">OSB04_025360</name>
</gene>
<evidence type="ECO:0000256" key="3">
    <source>
        <dbReference type="ARBA" id="ARBA00008276"/>
    </source>
</evidence>
<dbReference type="PROSITE" id="PS01012">
    <property type="entry name" value="FOLYLPOLYGLU_SYNT_2"/>
    <property type="match status" value="1"/>
</dbReference>
<evidence type="ECO:0000256" key="10">
    <source>
        <dbReference type="ARBA" id="ARBA00022840"/>
    </source>
</evidence>
<evidence type="ECO:0000256" key="8">
    <source>
        <dbReference type="ARBA" id="ARBA00022723"/>
    </source>
</evidence>
<comment type="pathway">
    <text evidence="2">Cofactor biosynthesis; tetrahydrofolylpolyglutamate biosynthesis.</text>
</comment>
<keyword evidence="10" id="KW-0067">ATP-binding</keyword>
<evidence type="ECO:0000256" key="6">
    <source>
        <dbReference type="ARBA" id="ARBA00022563"/>
    </source>
</evidence>
<feature type="region of interest" description="Disordered" evidence="15">
    <location>
        <begin position="353"/>
        <end position="377"/>
    </location>
</feature>
<dbReference type="SUPFAM" id="SSF53623">
    <property type="entry name" value="MurD-like peptide ligases, catalytic domain"/>
    <property type="match status" value="1"/>
</dbReference>
<organism evidence="16 17">
    <name type="scientific">Centaurea solstitialis</name>
    <name type="common">yellow star-thistle</name>
    <dbReference type="NCBI Taxonomy" id="347529"/>
    <lineage>
        <taxon>Eukaryota</taxon>
        <taxon>Viridiplantae</taxon>
        <taxon>Streptophyta</taxon>
        <taxon>Embryophyta</taxon>
        <taxon>Tracheophyta</taxon>
        <taxon>Spermatophyta</taxon>
        <taxon>Magnoliopsida</taxon>
        <taxon>eudicotyledons</taxon>
        <taxon>Gunneridae</taxon>
        <taxon>Pentapetalae</taxon>
        <taxon>asterids</taxon>
        <taxon>campanulids</taxon>
        <taxon>Asterales</taxon>
        <taxon>Asteraceae</taxon>
        <taxon>Carduoideae</taxon>
        <taxon>Cardueae</taxon>
        <taxon>Centaureinae</taxon>
        <taxon>Centaurea</taxon>
    </lineage>
</organism>
<dbReference type="Proteomes" id="UP001172457">
    <property type="component" value="Chromosome 6"/>
</dbReference>
<keyword evidence="11" id="KW-0460">Magnesium</keyword>